<dbReference type="Proteomes" id="UP000237144">
    <property type="component" value="Unassembled WGS sequence"/>
</dbReference>
<dbReference type="NCBIfam" id="TIGR01509">
    <property type="entry name" value="HAD-SF-IA-v3"/>
    <property type="match status" value="1"/>
</dbReference>
<accession>A0A2S5B9S6</accession>
<protein>
    <submittedName>
        <fullName evidence="2">Uncharacterized protein</fullName>
    </submittedName>
</protein>
<dbReference type="AlphaFoldDB" id="A0A2S5B9S6"/>
<gene>
    <name evidence="2" type="ORF">BMF94_3472</name>
</gene>
<reference evidence="2 3" key="1">
    <citation type="journal article" date="2018" name="Front. Microbiol.">
        <title>Prospects for Fungal Bioremediation of Acidic Radioactive Waste Sites: Characterization and Genome Sequence of Rhodotorula taiwanensis MD1149.</title>
        <authorList>
            <person name="Tkavc R."/>
            <person name="Matrosova V.Y."/>
            <person name="Grichenko O.E."/>
            <person name="Gostincar C."/>
            <person name="Volpe R.P."/>
            <person name="Klimenkova P."/>
            <person name="Gaidamakova E.K."/>
            <person name="Zhou C.E."/>
            <person name="Stewart B.J."/>
            <person name="Lyman M.G."/>
            <person name="Malfatti S.A."/>
            <person name="Rubinfeld B."/>
            <person name="Courtot M."/>
            <person name="Singh J."/>
            <person name="Dalgard C.L."/>
            <person name="Hamilton T."/>
            <person name="Frey K.G."/>
            <person name="Gunde-Cimerman N."/>
            <person name="Dugan L."/>
            <person name="Daly M.J."/>
        </authorList>
    </citation>
    <scope>NUCLEOTIDE SEQUENCE [LARGE SCALE GENOMIC DNA]</scope>
    <source>
        <strain evidence="2 3">MD1149</strain>
    </source>
</reference>
<dbReference type="FunFam" id="3.40.50.1000:FF:000162">
    <property type="entry name" value="HAD-like protein"/>
    <property type="match status" value="1"/>
</dbReference>
<feature type="compositionally biased region" description="Basic and acidic residues" evidence="1">
    <location>
        <begin position="105"/>
        <end position="117"/>
    </location>
</feature>
<dbReference type="FunFam" id="3.40.50.1000:FF:000145">
    <property type="entry name" value="HAD family hydrolase"/>
    <property type="match status" value="1"/>
</dbReference>
<dbReference type="InterPro" id="IPR023198">
    <property type="entry name" value="PGP-like_dom2"/>
</dbReference>
<feature type="compositionally biased region" description="Basic and acidic residues" evidence="1">
    <location>
        <begin position="413"/>
        <end position="422"/>
    </location>
</feature>
<dbReference type="FunFam" id="1.10.150.240:FF:000023">
    <property type="entry name" value="Uncharacterized protein"/>
    <property type="match status" value="1"/>
</dbReference>
<dbReference type="EMBL" id="PJQD01000036">
    <property type="protein sequence ID" value="POY73535.1"/>
    <property type="molecule type" value="Genomic_DNA"/>
</dbReference>
<name>A0A2S5B9S6_9BASI</name>
<dbReference type="SFLD" id="SFLDS00003">
    <property type="entry name" value="Haloacid_Dehalogenase"/>
    <property type="match status" value="1"/>
</dbReference>
<dbReference type="OrthoDB" id="40579at2759"/>
<evidence type="ECO:0000313" key="3">
    <source>
        <dbReference type="Proteomes" id="UP000237144"/>
    </source>
</evidence>
<organism evidence="2 3">
    <name type="scientific">Rhodotorula taiwanensis</name>
    <dbReference type="NCBI Taxonomy" id="741276"/>
    <lineage>
        <taxon>Eukaryota</taxon>
        <taxon>Fungi</taxon>
        <taxon>Dikarya</taxon>
        <taxon>Basidiomycota</taxon>
        <taxon>Pucciniomycotina</taxon>
        <taxon>Microbotryomycetes</taxon>
        <taxon>Sporidiobolales</taxon>
        <taxon>Sporidiobolaceae</taxon>
        <taxon>Rhodotorula</taxon>
    </lineage>
</organism>
<feature type="compositionally biased region" description="Basic and acidic residues" evidence="1">
    <location>
        <begin position="186"/>
        <end position="196"/>
    </location>
</feature>
<dbReference type="PANTHER" id="PTHR43481:SF2">
    <property type="entry name" value="PHOSPHATASE"/>
    <property type="match status" value="1"/>
</dbReference>
<feature type="region of interest" description="Disordered" evidence="1">
    <location>
        <begin position="105"/>
        <end position="212"/>
    </location>
</feature>
<dbReference type="InterPro" id="IPR051806">
    <property type="entry name" value="HAD-like_SPP"/>
</dbReference>
<feature type="compositionally biased region" description="Acidic residues" evidence="1">
    <location>
        <begin position="201"/>
        <end position="212"/>
    </location>
</feature>
<feature type="compositionally biased region" description="Polar residues" evidence="1">
    <location>
        <begin position="423"/>
        <end position="433"/>
    </location>
</feature>
<feature type="region of interest" description="Disordered" evidence="1">
    <location>
        <begin position="397"/>
        <end position="433"/>
    </location>
</feature>
<feature type="compositionally biased region" description="Polar residues" evidence="1">
    <location>
        <begin position="151"/>
        <end position="174"/>
    </location>
</feature>
<dbReference type="InterPro" id="IPR006439">
    <property type="entry name" value="HAD-SF_hydro_IA"/>
</dbReference>
<dbReference type="GO" id="GO:0050308">
    <property type="term" value="F:sugar-phosphatase activity"/>
    <property type="evidence" value="ECO:0007669"/>
    <property type="project" value="TreeGrafter"/>
</dbReference>
<dbReference type="InterPro" id="IPR036412">
    <property type="entry name" value="HAD-like_sf"/>
</dbReference>
<feature type="compositionally biased region" description="Low complexity" evidence="1">
    <location>
        <begin position="118"/>
        <end position="138"/>
    </location>
</feature>
<dbReference type="Gene3D" id="1.10.150.240">
    <property type="entry name" value="Putative phosphatase, domain 2"/>
    <property type="match status" value="1"/>
</dbReference>
<dbReference type="STRING" id="741276.A0A2S5B9S6"/>
<keyword evidence="3" id="KW-1185">Reference proteome</keyword>
<comment type="caution">
    <text evidence="2">The sequence shown here is derived from an EMBL/GenBank/DDBJ whole genome shotgun (WGS) entry which is preliminary data.</text>
</comment>
<sequence>MSTEEMSFSPTHPVEHAEFTVEGVLFDMDGTLVDSIKVLEAAWGSVAQELGKDPEEVIAATHGRRAIDNLRDLKPKLRRLTNEQMEEHVEEFEKKILAEADEFNEKVRSRRASDASSRRNSTSSSRRASRRASSSSGRNPLLVGLAGGNFGMSSISKDQSGQESGNASPKSSTDGADLDTVNQKLAKLDTKDDRMAQLDADPFEDSDDEEDSAFDLDEYTEEEIGCRNKSVRILPGVRRLIDSLPTGRWAVATSGAKTYCHGALARAGIKRPKVTITADDPRLTAGKPDPAPFILAAKELGIPVEKCVVFEDSPSGIKAGVASGAKTIAICTSHPVEKINSQGAHYIVPSLDCVHIKRMPGNRLRVIIDAHPPEHPRHGSRGSFVAVPPDWQRMVDDTKAKRRAQVEAAEAAVKAEAERDAQKQSSAATETQP</sequence>
<dbReference type="PANTHER" id="PTHR43481">
    <property type="entry name" value="FRUCTOSE-1-PHOSPHATE PHOSPHATASE"/>
    <property type="match status" value="1"/>
</dbReference>
<evidence type="ECO:0000256" key="1">
    <source>
        <dbReference type="SAM" id="MobiDB-lite"/>
    </source>
</evidence>
<evidence type="ECO:0000313" key="2">
    <source>
        <dbReference type="EMBL" id="POY73535.1"/>
    </source>
</evidence>
<proteinExistence type="predicted"/>
<dbReference type="Gene3D" id="3.40.50.1000">
    <property type="entry name" value="HAD superfamily/HAD-like"/>
    <property type="match status" value="1"/>
</dbReference>
<dbReference type="SFLD" id="SFLDG01129">
    <property type="entry name" value="C1.5:_HAD__Beta-PGM__Phosphata"/>
    <property type="match status" value="1"/>
</dbReference>
<dbReference type="InterPro" id="IPR023214">
    <property type="entry name" value="HAD_sf"/>
</dbReference>
<dbReference type="SUPFAM" id="SSF56784">
    <property type="entry name" value="HAD-like"/>
    <property type="match status" value="2"/>
</dbReference>
<dbReference type="Pfam" id="PF00702">
    <property type="entry name" value="Hydrolase"/>
    <property type="match status" value="1"/>
</dbReference>